<accession>A0ABD1XPP3</accession>
<protein>
    <submittedName>
        <fullName evidence="1">Uncharacterized protein</fullName>
    </submittedName>
</protein>
<reference evidence="1 2" key="1">
    <citation type="submission" date="2024-09" db="EMBL/GenBank/DDBJ databases">
        <title>Chromosome-scale assembly of Riccia fluitans.</title>
        <authorList>
            <person name="Paukszto L."/>
            <person name="Sawicki J."/>
            <person name="Karawczyk K."/>
            <person name="Piernik-Szablinska J."/>
            <person name="Szczecinska M."/>
            <person name="Mazdziarz M."/>
        </authorList>
    </citation>
    <scope>NUCLEOTIDE SEQUENCE [LARGE SCALE GENOMIC DNA]</scope>
    <source>
        <strain evidence="1">Rf_01</strain>
        <tissue evidence="1">Aerial parts of the thallus</tissue>
    </source>
</reference>
<proteinExistence type="predicted"/>
<keyword evidence="2" id="KW-1185">Reference proteome</keyword>
<gene>
    <name evidence="1" type="ORF">R1flu_022588</name>
</gene>
<dbReference type="AlphaFoldDB" id="A0ABD1XPP3"/>
<evidence type="ECO:0000313" key="2">
    <source>
        <dbReference type="Proteomes" id="UP001605036"/>
    </source>
</evidence>
<evidence type="ECO:0000313" key="1">
    <source>
        <dbReference type="EMBL" id="KAL2610896.1"/>
    </source>
</evidence>
<sequence>MLWPHISHPISLHLAGIEPPAPLNNREIERLLPSGCSYMGPQHIVTAAELSREKDRLLKMGRVRDIFGDQAVTSAEYSDADERYNKILQKPLGCGHISLGRTPTAVEIKHEADQLGIAIEAVRELFGVEAALTDVEYGESFVALLRTLF</sequence>
<name>A0ABD1XPP3_9MARC</name>
<comment type="caution">
    <text evidence="1">The sequence shown here is derived from an EMBL/GenBank/DDBJ whole genome shotgun (WGS) entry which is preliminary data.</text>
</comment>
<organism evidence="1 2">
    <name type="scientific">Riccia fluitans</name>
    <dbReference type="NCBI Taxonomy" id="41844"/>
    <lineage>
        <taxon>Eukaryota</taxon>
        <taxon>Viridiplantae</taxon>
        <taxon>Streptophyta</taxon>
        <taxon>Embryophyta</taxon>
        <taxon>Marchantiophyta</taxon>
        <taxon>Marchantiopsida</taxon>
        <taxon>Marchantiidae</taxon>
        <taxon>Marchantiales</taxon>
        <taxon>Ricciaceae</taxon>
        <taxon>Riccia</taxon>
    </lineage>
</organism>
<dbReference type="Proteomes" id="UP001605036">
    <property type="component" value="Unassembled WGS sequence"/>
</dbReference>
<dbReference type="EMBL" id="JBHFFA010000007">
    <property type="protein sequence ID" value="KAL2610896.1"/>
    <property type="molecule type" value="Genomic_DNA"/>
</dbReference>